<proteinExistence type="inferred from homology"/>
<evidence type="ECO:0000259" key="4">
    <source>
        <dbReference type="Pfam" id="PF01743"/>
    </source>
</evidence>
<dbReference type="InterPro" id="IPR043519">
    <property type="entry name" value="NT_sf"/>
</dbReference>
<keyword evidence="6" id="KW-1185">Reference proteome</keyword>
<sequence>MSGWNRGRDETRVQVKRLFPRCYIVGKRFPIVHVHIMGEIIEVSSFAETAAAHKRDLGESFDERVNMALSERHGGLAECMAQVGSLSDKMDRARRLNVLKRDFTINGLMYDPFQHIIYDYVGGVRDLQRPTVMWQP</sequence>
<dbReference type="STRING" id="69332.A0A388K2E7"/>
<protein>
    <recommendedName>
        <fullName evidence="4">Poly A polymerase head domain-containing protein</fullName>
    </recommendedName>
</protein>
<evidence type="ECO:0000256" key="1">
    <source>
        <dbReference type="ARBA" id="ARBA00007265"/>
    </source>
</evidence>
<evidence type="ECO:0000313" key="6">
    <source>
        <dbReference type="Proteomes" id="UP000265515"/>
    </source>
</evidence>
<dbReference type="SUPFAM" id="SSF81301">
    <property type="entry name" value="Nucleotidyltransferase"/>
    <property type="match status" value="1"/>
</dbReference>
<gene>
    <name evidence="5" type="ORF">CBR_g40916</name>
</gene>
<dbReference type="PANTHER" id="PTHR43051">
    <property type="entry name" value="POLYNUCLEOTIDE ADENYLYLTRANSFERASE FAMILY PROTEIN"/>
    <property type="match status" value="1"/>
</dbReference>
<keyword evidence="3" id="KW-0694">RNA-binding</keyword>
<dbReference type="GO" id="GO:0003723">
    <property type="term" value="F:RNA binding"/>
    <property type="evidence" value="ECO:0007669"/>
    <property type="project" value="UniProtKB-KW"/>
</dbReference>
<evidence type="ECO:0000256" key="3">
    <source>
        <dbReference type="RuleBase" id="RU003953"/>
    </source>
</evidence>
<dbReference type="Pfam" id="PF01743">
    <property type="entry name" value="PolyA_pol"/>
    <property type="match status" value="1"/>
</dbReference>
<dbReference type="InterPro" id="IPR002646">
    <property type="entry name" value="PolA_pol_head_dom"/>
</dbReference>
<comment type="similarity">
    <text evidence="1 3">Belongs to the tRNA nucleotidyltransferase/poly(A) polymerase family.</text>
</comment>
<comment type="caution">
    <text evidence="5">The sequence shown here is derived from an EMBL/GenBank/DDBJ whole genome shotgun (WGS) entry which is preliminary data.</text>
</comment>
<dbReference type="EMBL" id="BFEA01000047">
    <property type="protein sequence ID" value="GBG64216.1"/>
    <property type="molecule type" value="Genomic_DNA"/>
</dbReference>
<dbReference type="Proteomes" id="UP000265515">
    <property type="component" value="Unassembled WGS sequence"/>
</dbReference>
<dbReference type="GO" id="GO:0016779">
    <property type="term" value="F:nucleotidyltransferase activity"/>
    <property type="evidence" value="ECO:0007669"/>
    <property type="project" value="InterPro"/>
</dbReference>
<dbReference type="GO" id="GO:0001680">
    <property type="term" value="P:tRNA 3'-terminal CCA addition"/>
    <property type="evidence" value="ECO:0007669"/>
    <property type="project" value="UniProtKB-ARBA"/>
</dbReference>
<organism evidence="5 6">
    <name type="scientific">Chara braunii</name>
    <name type="common">Braun's stonewort</name>
    <dbReference type="NCBI Taxonomy" id="69332"/>
    <lineage>
        <taxon>Eukaryota</taxon>
        <taxon>Viridiplantae</taxon>
        <taxon>Streptophyta</taxon>
        <taxon>Charophyceae</taxon>
        <taxon>Charales</taxon>
        <taxon>Characeae</taxon>
        <taxon>Chara</taxon>
    </lineage>
</organism>
<keyword evidence="2 3" id="KW-0808">Transferase</keyword>
<dbReference type="AlphaFoldDB" id="A0A388K2E7"/>
<feature type="domain" description="Poly A polymerase head" evidence="4">
    <location>
        <begin position="11"/>
        <end position="130"/>
    </location>
</feature>
<dbReference type="InterPro" id="IPR052191">
    <property type="entry name" value="tRNA_ntf/polyA_polymerase_I"/>
</dbReference>
<reference evidence="5 6" key="1">
    <citation type="journal article" date="2018" name="Cell">
        <title>The Chara Genome: Secondary Complexity and Implications for Plant Terrestrialization.</title>
        <authorList>
            <person name="Nishiyama T."/>
            <person name="Sakayama H."/>
            <person name="Vries J.D."/>
            <person name="Buschmann H."/>
            <person name="Saint-Marcoux D."/>
            <person name="Ullrich K.K."/>
            <person name="Haas F.B."/>
            <person name="Vanderstraeten L."/>
            <person name="Becker D."/>
            <person name="Lang D."/>
            <person name="Vosolsobe S."/>
            <person name="Rombauts S."/>
            <person name="Wilhelmsson P.K.I."/>
            <person name="Janitza P."/>
            <person name="Kern R."/>
            <person name="Heyl A."/>
            <person name="Rumpler F."/>
            <person name="Villalobos L.I.A.C."/>
            <person name="Clay J.M."/>
            <person name="Skokan R."/>
            <person name="Toyoda A."/>
            <person name="Suzuki Y."/>
            <person name="Kagoshima H."/>
            <person name="Schijlen E."/>
            <person name="Tajeshwar N."/>
            <person name="Catarino B."/>
            <person name="Hetherington A.J."/>
            <person name="Saltykova A."/>
            <person name="Bonnot C."/>
            <person name="Breuninger H."/>
            <person name="Symeonidi A."/>
            <person name="Radhakrishnan G.V."/>
            <person name="Van Nieuwerburgh F."/>
            <person name="Deforce D."/>
            <person name="Chang C."/>
            <person name="Karol K.G."/>
            <person name="Hedrich R."/>
            <person name="Ulvskov P."/>
            <person name="Glockner G."/>
            <person name="Delwiche C.F."/>
            <person name="Petrasek J."/>
            <person name="Van de Peer Y."/>
            <person name="Friml J."/>
            <person name="Beilby M."/>
            <person name="Dolan L."/>
            <person name="Kohara Y."/>
            <person name="Sugano S."/>
            <person name="Fujiyama A."/>
            <person name="Delaux P.-M."/>
            <person name="Quint M."/>
            <person name="TheiBen G."/>
            <person name="Hagemann M."/>
            <person name="Harholt J."/>
            <person name="Dunand C."/>
            <person name="Zachgo S."/>
            <person name="Langdale J."/>
            <person name="Maumus F."/>
            <person name="Straeten D.V.D."/>
            <person name="Gould S.B."/>
            <person name="Rensing S.A."/>
        </authorList>
    </citation>
    <scope>NUCLEOTIDE SEQUENCE [LARGE SCALE GENOMIC DNA]</scope>
    <source>
        <strain evidence="5 6">S276</strain>
    </source>
</reference>
<dbReference type="Gene3D" id="3.30.460.10">
    <property type="entry name" value="Beta Polymerase, domain 2"/>
    <property type="match status" value="1"/>
</dbReference>
<dbReference type="OMA" id="PRSCHET"/>
<evidence type="ECO:0000256" key="2">
    <source>
        <dbReference type="ARBA" id="ARBA00022679"/>
    </source>
</evidence>
<name>A0A388K2E7_CHABU</name>
<accession>A0A388K2E7</accession>
<evidence type="ECO:0000313" key="5">
    <source>
        <dbReference type="EMBL" id="GBG64216.1"/>
    </source>
</evidence>
<dbReference type="OrthoDB" id="445712at2759"/>
<dbReference type="PANTHER" id="PTHR43051:SF1">
    <property type="entry name" value="POLYNUCLEOTIDE ADENYLYLTRANSFERASE FAMILY PROTEIN"/>
    <property type="match status" value="1"/>
</dbReference>
<dbReference type="Gramene" id="GBG64216">
    <property type="protein sequence ID" value="GBG64216"/>
    <property type="gene ID" value="CBR_g40916"/>
</dbReference>